<protein>
    <submittedName>
        <fullName evidence="2">N-acetylmuramoyl-L-alanine amidase</fullName>
        <ecNumber evidence="2">3.5.1.28</ecNumber>
    </submittedName>
</protein>
<dbReference type="EC" id="3.5.1.28" evidence="2"/>
<organism evidence="2 3">
    <name type="scientific">Slackia piriformis</name>
    <dbReference type="NCBI Taxonomy" id="626934"/>
    <lineage>
        <taxon>Bacteria</taxon>
        <taxon>Bacillati</taxon>
        <taxon>Actinomycetota</taxon>
        <taxon>Coriobacteriia</taxon>
        <taxon>Eggerthellales</taxon>
        <taxon>Eggerthellaceae</taxon>
        <taxon>Slackia</taxon>
    </lineage>
</organism>
<dbReference type="Gene3D" id="3.40.630.40">
    <property type="entry name" value="Zn-dependent exopeptidases"/>
    <property type="match status" value="1"/>
</dbReference>
<evidence type="ECO:0000313" key="3">
    <source>
        <dbReference type="Proteomes" id="UP000727506"/>
    </source>
</evidence>
<dbReference type="Pfam" id="PF01520">
    <property type="entry name" value="Amidase_3"/>
    <property type="match status" value="1"/>
</dbReference>
<name>A0A943UT33_9ACTN</name>
<accession>A0A943UT33</accession>
<dbReference type="GO" id="GO:0009253">
    <property type="term" value="P:peptidoglycan catabolic process"/>
    <property type="evidence" value="ECO:0007669"/>
    <property type="project" value="InterPro"/>
</dbReference>
<comment type="caution">
    <text evidence="2">The sequence shown here is derived from an EMBL/GenBank/DDBJ whole genome shotgun (WGS) entry which is preliminary data.</text>
</comment>
<proteinExistence type="predicted"/>
<reference evidence="2" key="1">
    <citation type="submission" date="2021-02" db="EMBL/GenBank/DDBJ databases">
        <title>Infant gut strain persistence is associated with maternal origin, phylogeny, and functional potential including surface adhesion and iron acquisition.</title>
        <authorList>
            <person name="Lou Y.C."/>
        </authorList>
    </citation>
    <scope>NUCLEOTIDE SEQUENCE</scope>
    <source>
        <strain evidence="2">L2_039_000G1_dasL2_039_000G1_concoct_11</strain>
    </source>
</reference>
<dbReference type="SUPFAM" id="SSF53187">
    <property type="entry name" value="Zn-dependent exopeptidases"/>
    <property type="match status" value="1"/>
</dbReference>
<dbReference type="EMBL" id="JAGZSV010000062">
    <property type="protein sequence ID" value="MBS6940747.1"/>
    <property type="molecule type" value="Genomic_DNA"/>
</dbReference>
<evidence type="ECO:0000313" key="2">
    <source>
        <dbReference type="EMBL" id="MBS6940747.1"/>
    </source>
</evidence>
<feature type="domain" description="MurNAc-LAA" evidence="1">
    <location>
        <begin position="6"/>
        <end position="165"/>
    </location>
</feature>
<dbReference type="AlphaFoldDB" id="A0A943UT33"/>
<dbReference type="Proteomes" id="UP000727506">
    <property type="component" value="Unassembled WGS sequence"/>
</dbReference>
<gene>
    <name evidence="2" type="ORF">KH142_04565</name>
</gene>
<dbReference type="GO" id="GO:0008745">
    <property type="term" value="F:N-acetylmuramoyl-L-alanine amidase activity"/>
    <property type="evidence" value="ECO:0007669"/>
    <property type="project" value="UniProtKB-EC"/>
</dbReference>
<dbReference type="InterPro" id="IPR002508">
    <property type="entry name" value="MurNAc-LAA_cat"/>
</dbReference>
<evidence type="ECO:0000259" key="1">
    <source>
        <dbReference type="Pfam" id="PF01520"/>
    </source>
</evidence>
<sequence>MPRMLVIPGHGAGDPGACAHGFSEAERVRALASRMKALGGDAVMLADFSRNYYADGGISRLDIPRDFQIVELHMDSGPASARGGHVVINGRYAPDAYDRAIASFLGWFMPGRAKTLVGRTDLANPNRAAARGYSYRLVECGFISNAGDLGRFNSEIDALAAGILAAFGIGEGGADMATAEEVWRYTYGDSDNCFNALHYASREILRRDDPTGRGYELTTHEHVKWIAAEQAAQKERLERIEAKLDALSEGAKTE</sequence>
<keyword evidence="2" id="KW-0378">Hydrolase</keyword>